<dbReference type="EC" id="2.7.10.2" evidence="14"/>
<evidence type="ECO:0000259" key="15">
    <source>
        <dbReference type="PROSITE" id="PS50001"/>
    </source>
</evidence>
<evidence type="ECO:0000256" key="5">
    <source>
        <dbReference type="ARBA" id="ARBA00022741"/>
    </source>
</evidence>
<protein>
    <recommendedName>
        <fullName evidence="14">Tyrosine-protein kinase</fullName>
        <ecNumber evidence="14">2.7.10.2</ecNumber>
    </recommendedName>
</protein>
<dbReference type="InterPro" id="IPR000719">
    <property type="entry name" value="Prot_kinase_dom"/>
</dbReference>
<dbReference type="InterPro" id="IPR000980">
    <property type="entry name" value="SH2"/>
</dbReference>
<keyword evidence="2" id="KW-0597">Phosphoprotein</keyword>
<evidence type="ECO:0000256" key="1">
    <source>
        <dbReference type="ARBA" id="ARBA00022443"/>
    </source>
</evidence>
<dbReference type="Gene3D" id="3.30.200.20">
    <property type="entry name" value="Phosphorylase Kinase, domain 1"/>
    <property type="match status" value="1"/>
</dbReference>
<dbReference type="PANTHER" id="PTHR24418">
    <property type="entry name" value="TYROSINE-PROTEIN KINASE"/>
    <property type="match status" value="1"/>
</dbReference>
<evidence type="ECO:0000256" key="2">
    <source>
        <dbReference type="ARBA" id="ARBA00022553"/>
    </source>
</evidence>
<dbReference type="InterPro" id="IPR008266">
    <property type="entry name" value="Tyr_kinase_AS"/>
</dbReference>
<dbReference type="SMART" id="SM00326">
    <property type="entry name" value="SH3"/>
    <property type="match status" value="1"/>
</dbReference>
<dbReference type="SMART" id="SM00219">
    <property type="entry name" value="TyrKc"/>
    <property type="match status" value="1"/>
</dbReference>
<keyword evidence="7 13" id="KW-0067">ATP-binding</keyword>
<dbReference type="PROSITE" id="PS00109">
    <property type="entry name" value="PROTEIN_KINASE_TYR"/>
    <property type="match status" value="1"/>
</dbReference>
<dbReference type="InterPro" id="IPR001245">
    <property type="entry name" value="Ser-Thr/Tyr_kinase_cat_dom"/>
</dbReference>
<feature type="binding site" evidence="13">
    <location>
        <position position="368"/>
    </location>
    <ligand>
        <name>ATP</name>
        <dbReference type="ChEBI" id="CHEBI:30616"/>
    </ligand>
</feature>
<evidence type="ECO:0000256" key="12">
    <source>
        <dbReference type="PROSITE-ProRule" id="PRU00192"/>
    </source>
</evidence>
<dbReference type="PRINTS" id="PR00401">
    <property type="entry name" value="SH2DOMAIN"/>
</dbReference>
<reference evidence="18" key="1">
    <citation type="submission" date="2013-06" db="EMBL/GenBank/DDBJ databases">
        <title>Reactivating head regrowth in a regeneration deficient planarian species.</title>
        <authorList>
            <person name="Liu S.-Y."/>
            <person name="Brandl H."/>
            <person name="Henry I."/>
            <person name="Rink J."/>
        </authorList>
    </citation>
    <scope>NUCLEOTIDE SEQUENCE</scope>
</reference>
<dbReference type="CDD" id="cd05034">
    <property type="entry name" value="PTKc_Src_like"/>
    <property type="match status" value="1"/>
</dbReference>
<dbReference type="Pfam" id="PF00018">
    <property type="entry name" value="SH3_1"/>
    <property type="match status" value="1"/>
</dbReference>
<dbReference type="SUPFAM" id="SSF55550">
    <property type="entry name" value="SH2 domain"/>
    <property type="match status" value="1"/>
</dbReference>
<dbReference type="PRINTS" id="PR00452">
    <property type="entry name" value="SH3DOMAIN"/>
</dbReference>
<dbReference type="InterPro" id="IPR020635">
    <property type="entry name" value="Tyr_kinase_cat_dom"/>
</dbReference>
<organism evidence="18">
    <name type="scientific">Dendrocoelum lacteum</name>
    <dbReference type="NCBI Taxonomy" id="27895"/>
    <lineage>
        <taxon>Eukaryota</taxon>
        <taxon>Metazoa</taxon>
        <taxon>Spiralia</taxon>
        <taxon>Lophotrochozoa</taxon>
        <taxon>Platyhelminthes</taxon>
        <taxon>Rhabditophora</taxon>
        <taxon>Seriata</taxon>
        <taxon>Tricladida</taxon>
        <taxon>Continenticola</taxon>
        <taxon>Planarioidea</taxon>
        <taxon>Dendrocoelidae</taxon>
        <taxon>Dendrocoelum</taxon>
    </lineage>
</organism>
<dbReference type="Pfam" id="PF00017">
    <property type="entry name" value="SH2"/>
    <property type="match status" value="1"/>
</dbReference>
<dbReference type="Gene3D" id="1.10.510.10">
    <property type="entry name" value="Transferase(Phosphotransferase) domain 1"/>
    <property type="match status" value="1"/>
</dbReference>
<evidence type="ECO:0000256" key="6">
    <source>
        <dbReference type="ARBA" id="ARBA00022777"/>
    </source>
</evidence>
<dbReference type="Gene3D" id="2.30.30.40">
    <property type="entry name" value="SH3 Domains"/>
    <property type="match status" value="1"/>
</dbReference>
<dbReference type="PROSITE" id="PS00107">
    <property type="entry name" value="PROTEIN_KINASE_ATP"/>
    <property type="match status" value="1"/>
</dbReference>
<dbReference type="SMART" id="SM00252">
    <property type="entry name" value="SH2"/>
    <property type="match status" value="1"/>
</dbReference>
<dbReference type="FunFam" id="1.10.510.10:FF:000399">
    <property type="entry name" value="Tyrosine-protein kinase"/>
    <property type="match status" value="1"/>
</dbReference>
<evidence type="ECO:0000256" key="9">
    <source>
        <dbReference type="ARBA" id="ARBA00023288"/>
    </source>
</evidence>
<feature type="domain" description="SH2" evidence="15">
    <location>
        <begin position="218"/>
        <end position="315"/>
    </location>
</feature>
<dbReference type="PROSITE" id="PS50001">
    <property type="entry name" value="SH2"/>
    <property type="match status" value="1"/>
</dbReference>
<keyword evidence="11" id="KW-0727">SH2 domain</keyword>
<dbReference type="Pfam" id="PF07714">
    <property type="entry name" value="PK_Tyr_Ser-Thr"/>
    <property type="match status" value="1"/>
</dbReference>
<dbReference type="SUPFAM" id="SSF56112">
    <property type="entry name" value="Protein kinase-like (PK-like)"/>
    <property type="match status" value="1"/>
</dbReference>
<evidence type="ECO:0000256" key="14">
    <source>
        <dbReference type="RuleBase" id="RU362096"/>
    </source>
</evidence>
<dbReference type="PROSITE" id="PS50011">
    <property type="entry name" value="PROTEIN_KINASE_DOM"/>
    <property type="match status" value="1"/>
</dbReference>
<dbReference type="PRINTS" id="PR00109">
    <property type="entry name" value="TYRKINASE"/>
</dbReference>
<evidence type="ECO:0000256" key="7">
    <source>
        <dbReference type="ARBA" id="ARBA00022840"/>
    </source>
</evidence>
<evidence type="ECO:0000256" key="13">
    <source>
        <dbReference type="PROSITE-ProRule" id="PRU10141"/>
    </source>
</evidence>
<dbReference type="Gene3D" id="3.30.505.10">
    <property type="entry name" value="SH2 domain"/>
    <property type="match status" value="1"/>
</dbReference>
<feature type="domain" description="SH3" evidence="16">
    <location>
        <begin position="151"/>
        <end position="212"/>
    </location>
</feature>
<dbReference type="InterPro" id="IPR001452">
    <property type="entry name" value="SH3_domain"/>
</dbReference>
<keyword evidence="9" id="KW-0449">Lipoprotein</keyword>
<keyword evidence="6 14" id="KW-0418">Kinase</keyword>
<keyword evidence="3 14" id="KW-0808">Transferase</keyword>
<accession>T1E1D2</accession>
<keyword evidence="5 13" id="KW-0547">Nucleotide-binding</keyword>
<comment type="similarity">
    <text evidence="14">Belongs to the protein kinase superfamily. Tyr protein kinase family.</text>
</comment>
<evidence type="ECO:0000256" key="3">
    <source>
        <dbReference type="ARBA" id="ARBA00022679"/>
    </source>
</evidence>
<evidence type="ECO:0000256" key="8">
    <source>
        <dbReference type="ARBA" id="ARBA00023137"/>
    </source>
</evidence>
<dbReference type="SUPFAM" id="SSF50044">
    <property type="entry name" value="SH3-domain"/>
    <property type="match status" value="1"/>
</dbReference>
<evidence type="ECO:0000259" key="16">
    <source>
        <dbReference type="PROSITE" id="PS50002"/>
    </source>
</evidence>
<keyword evidence="8 14" id="KW-0829">Tyrosine-protein kinase</keyword>
<keyword evidence="1 12" id="KW-0728">SH3 domain</keyword>
<dbReference type="InterPro" id="IPR036028">
    <property type="entry name" value="SH3-like_dom_sf"/>
</dbReference>
<dbReference type="GO" id="GO:0005524">
    <property type="term" value="F:ATP binding"/>
    <property type="evidence" value="ECO:0007669"/>
    <property type="project" value="UniProtKB-UniRule"/>
</dbReference>
<dbReference type="GO" id="GO:0004715">
    <property type="term" value="F:non-membrane spanning protein tyrosine kinase activity"/>
    <property type="evidence" value="ECO:0007669"/>
    <property type="project" value="UniProtKB-EC"/>
</dbReference>
<proteinExistence type="evidence at transcript level"/>
<evidence type="ECO:0000256" key="4">
    <source>
        <dbReference type="ARBA" id="ARBA00022707"/>
    </source>
</evidence>
<feature type="domain" description="Protein kinase" evidence="17">
    <location>
        <begin position="340"/>
        <end position="590"/>
    </location>
</feature>
<dbReference type="FunFam" id="3.30.200.20:FF:000036">
    <property type="entry name" value="Tyrosine-protein kinase"/>
    <property type="match status" value="1"/>
</dbReference>
<dbReference type="InterPro" id="IPR050198">
    <property type="entry name" value="Non-receptor_tyrosine_kinases"/>
</dbReference>
<evidence type="ECO:0000313" key="18">
    <source>
        <dbReference type="EMBL" id="JAA92577.1"/>
    </source>
</evidence>
<dbReference type="EMBL" id="GAKU01000060">
    <property type="protein sequence ID" value="JAA92577.1"/>
    <property type="molecule type" value="mRNA"/>
</dbReference>
<dbReference type="PROSITE" id="PS50002">
    <property type="entry name" value="SH3"/>
    <property type="match status" value="1"/>
</dbReference>
<keyword evidence="4" id="KW-0519">Myristate</keyword>
<dbReference type="CDD" id="cd11845">
    <property type="entry name" value="SH3_Src_like"/>
    <property type="match status" value="1"/>
</dbReference>
<dbReference type="AlphaFoldDB" id="T1E1D2"/>
<dbReference type="InterPro" id="IPR036860">
    <property type="entry name" value="SH2_dom_sf"/>
</dbReference>
<dbReference type="InterPro" id="IPR017441">
    <property type="entry name" value="Protein_kinase_ATP_BS"/>
</dbReference>
<name>T1E1D2_9PLAT</name>
<evidence type="ECO:0000256" key="11">
    <source>
        <dbReference type="PROSITE-ProRule" id="PRU00191"/>
    </source>
</evidence>
<evidence type="ECO:0000259" key="17">
    <source>
        <dbReference type="PROSITE" id="PS50011"/>
    </source>
</evidence>
<sequence length="610" mass="69327">MGVCLGKAASNSGDEISQKDIDIVPRISTSISSPGLSENKLSNGMLPDDNSILNIELPLRQLNTLPAKVTNNNHSYPNTPKASTVNLIPSTPAHLNDIKLSFTPNSKPARHSLIETYDPLKKLRQFQETLNTPSSYLIVMKPERQDLNYNIDRDIFIALFDYNARDDEEISIRKSDFLLVIDDSDSEWWLVECIGRSMKGYVPKAYIAVKGSIEAEEWYFLKISRKDSERLLLLKENVQGTFLIRGSETAEDQLSLSINHNGTVNHYRVRRRRFNDSPEEGYCITSRQMFPTLQDLVIFYSLDANGLCSKLTRPCPRPPPITCDLTRQTRDRWEITRESIELLKKLGSGNFGEVYQGKWNKTTDVAVKTLKPGTMAKEEFLKEARIMKRMNHPNLVRLYAVCSDDPIYIVTELMTKGSLLDYLRDEGKTASLKQLMDLIAQIANGMSYLENEGYIHRDLAARNILIGENNVCKIADFGLTRAVEGNGDTYNARQGAKFPIKWTAPEAALMGKFTVKSDVWSFGIVVYEIITHGQTPFPAMNNTQTLQQVEKGYRMQKPLDCPPEIYEVMLHCWETLPENRPTFKYLSQFFDDYSSSESNYKPANARTMGK</sequence>
<dbReference type="InterPro" id="IPR011009">
    <property type="entry name" value="Kinase-like_dom_sf"/>
</dbReference>
<evidence type="ECO:0000256" key="10">
    <source>
        <dbReference type="ARBA" id="ARBA00051245"/>
    </source>
</evidence>
<comment type="catalytic activity">
    <reaction evidence="10 14">
        <text>L-tyrosyl-[protein] + ATP = O-phospho-L-tyrosyl-[protein] + ADP + H(+)</text>
        <dbReference type="Rhea" id="RHEA:10596"/>
        <dbReference type="Rhea" id="RHEA-COMP:10136"/>
        <dbReference type="Rhea" id="RHEA-COMP:20101"/>
        <dbReference type="ChEBI" id="CHEBI:15378"/>
        <dbReference type="ChEBI" id="CHEBI:30616"/>
        <dbReference type="ChEBI" id="CHEBI:46858"/>
        <dbReference type="ChEBI" id="CHEBI:61978"/>
        <dbReference type="ChEBI" id="CHEBI:456216"/>
        <dbReference type="EC" id="2.7.10.2"/>
    </reaction>
</comment>